<organism evidence="1 2">
    <name type="scientific">Dryococelus australis</name>
    <dbReference type="NCBI Taxonomy" id="614101"/>
    <lineage>
        <taxon>Eukaryota</taxon>
        <taxon>Metazoa</taxon>
        <taxon>Ecdysozoa</taxon>
        <taxon>Arthropoda</taxon>
        <taxon>Hexapoda</taxon>
        <taxon>Insecta</taxon>
        <taxon>Pterygota</taxon>
        <taxon>Neoptera</taxon>
        <taxon>Polyneoptera</taxon>
        <taxon>Phasmatodea</taxon>
        <taxon>Verophasmatodea</taxon>
        <taxon>Anareolatae</taxon>
        <taxon>Phasmatidae</taxon>
        <taxon>Eurycanthinae</taxon>
        <taxon>Dryococelus</taxon>
    </lineage>
</organism>
<dbReference type="EMBL" id="JARBHB010000012">
    <property type="protein sequence ID" value="KAJ8870753.1"/>
    <property type="molecule type" value="Genomic_DNA"/>
</dbReference>
<reference evidence="1 2" key="1">
    <citation type="submission" date="2023-02" db="EMBL/GenBank/DDBJ databases">
        <title>LHISI_Scaffold_Assembly.</title>
        <authorList>
            <person name="Stuart O.P."/>
            <person name="Cleave R."/>
            <person name="Magrath M.J.L."/>
            <person name="Mikheyev A.S."/>
        </authorList>
    </citation>
    <scope>NUCLEOTIDE SEQUENCE [LARGE SCALE GENOMIC DNA]</scope>
    <source>
        <strain evidence="1">Daus_M_001</strain>
        <tissue evidence="1">Leg muscle</tissue>
    </source>
</reference>
<accession>A0ABQ9GEK6</accession>
<evidence type="ECO:0000313" key="2">
    <source>
        <dbReference type="Proteomes" id="UP001159363"/>
    </source>
</evidence>
<comment type="caution">
    <text evidence="1">The sequence shown here is derived from an EMBL/GenBank/DDBJ whole genome shotgun (WGS) entry which is preliminary data.</text>
</comment>
<keyword evidence="2" id="KW-1185">Reference proteome</keyword>
<gene>
    <name evidence="1" type="ORF">PR048_027052</name>
</gene>
<name>A0ABQ9GEK6_9NEOP</name>
<dbReference type="Proteomes" id="UP001159363">
    <property type="component" value="Chromosome 11"/>
</dbReference>
<evidence type="ECO:0000313" key="1">
    <source>
        <dbReference type="EMBL" id="KAJ8870753.1"/>
    </source>
</evidence>
<sequence>MSSGIFCYGALRGAPEAEAWDCGIARWMAQLINPPSVSADARLHVGAAARLPVGAAARLPVGAAARLPVGAASRLPVGAAACLPVCAATSLPVDTDVCTVGCVYMCRVTLGNLNDFLSTSCITNLSFLGSQEEGLPDSKLLILFIYFLPC</sequence>
<proteinExistence type="predicted"/>
<protein>
    <submittedName>
        <fullName evidence="1">Uncharacterized protein</fullName>
    </submittedName>
</protein>